<reference evidence="1" key="1">
    <citation type="submission" date="2023-10" db="EMBL/GenBank/DDBJ databases">
        <title>Genome assemblies of two species of porcelain crab, Petrolisthes cinctipes and Petrolisthes manimaculis (Anomura: Porcellanidae).</title>
        <authorList>
            <person name="Angst P."/>
        </authorList>
    </citation>
    <scope>NUCLEOTIDE SEQUENCE</scope>
    <source>
        <strain evidence="1">PB745_01</strain>
        <tissue evidence="1">Gill</tissue>
    </source>
</reference>
<sequence>MWRRVEQLHFLNHNTKHQSRWSSPSDTVLRTQGIGGNQSLYLYGPQDTNVVERDLTHTHTQLDVMSNGTPTSIIPSTEQDRRCRRYSWSFSRQVESLQNLP</sequence>
<evidence type="ECO:0000313" key="2">
    <source>
        <dbReference type="Proteomes" id="UP001286313"/>
    </source>
</evidence>
<gene>
    <name evidence="1" type="ORF">Pcinc_004583</name>
</gene>
<dbReference type="Proteomes" id="UP001286313">
    <property type="component" value="Unassembled WGS sequence"/>
</dbReference>
<dbReference type="AlphaFoldDB" id="A0AAE1GE74"/>
<keyword evidence="2" id="KW-1185">Reference proteome</keyword>
<proteinExistence type="predicted"/>
<protein>
    <submittedName>
        <fullName evidence="1">Uncharacterized protein</fullName>
    </submittedName>
</protein>
<comment type="caution">
    <text evidence="1">The sequence shown here is derived from an EMBL/GenBank/DDBJ whole genome shotgun (WGS) entry which is preliminary data.</text>
</comment>
<evidence type="ECO:0000313" key="1">
    <source>
        <dbReference type="EMBL" id="KAK3891493.1"/>
    </source>
</evidence>
<organism evidence="1 2">
    <name type="scientific">Petrolisthes cinctipes</name>
    <name type="common">Flat porcelain crab</name>
    <dbReference type="NCBI Taxonomy" id="88211"/>
    <lineage>
        <taxon>Eukaryota</taxon>
        <taxon>Metazoa</taxon>
        <taxon>Ecdysozoa</taxon>
        <taxon>Arthropoda</taxon>
        <taxon>Crustacea</taxon>
        <taxon>Multicrustacea</taxon>
        <taxon>Malacostraca</taxon>
        <taxon>Eumalacostraca</taxon>
        <taxon>Eucarida</taxon>
        <taxon>Decapoda</taxon>
        <taxon>Pleocyemata</taxon>
        <taxon>Anomura</taxon>
        <taxon>Galatheoidea</taxon>
        <taxon>Porcellanidae</taxon>
        <taxon>Petrolisthes</taxon>
    </lineage>
</organism>
<name>A0AAE1GE74_PETCI</name>
<accession>A0AAE1GE74</accession>
<dbReference type="EMBL" id="JAWQEG010000332">
    <property type="protein sequence ID" value="KAK3891493.1"/>
    <property type="molecule type" value="Genomic_DNA"/>
</dbReference>